<sequence>VSKLCTCWAIEAKVLKLAFSLSMTTNSYQELQELLEKECKILLEVSNQSLMLIDLNTLNLNTFRKNVNFRVFYI</sequence>
<evidence type="ECO:0000313" key="2">
    <source>
        <dbReference type="Proteomes" id="UP000789759"/>
    </source>
</evidence>
<reference evidence="1" key="1">
    <citation type="submission" date="2021-06" db="EMBL/GenBank/DDBJ databases">
        <authorList>
            <person name="Kallberg Y."/>
            <person name="Tangrot J."/>
            <person name="Rosling A."/>
        </authorList>
    </citation>
    <scope>NUCLEOTIDE SEQUENCE</scope>
    <source>
        <strain evidence="1">FL966</strain>
    </source>
</reference>
<protein>
    <submittedName>
        <fullName evidence="1">1789_t:CDS:1</fullName>
    </submittedName>
</protein>
<evidence type="ECO:0000313" key="1">
    <source>
        <dbReference type="EMBL" id="CAG8797340.1"/>
    </source>
</evidence>
<feature type="non-terminal residue" evidence="1">
    <location>
        <position position="1"/>
    </location>
</feature>
<dbReference type="EMBL" id="CAJVQA010029583">
    <property type="protein sequence ID" value="CAG8797340.1"/>
    <property type="molecule type" value="Genomic_DNA"/>
</dbReference>
<proteinExistence type="predicted"/>
<comment type="caution">
    <text evidence="1">The sequence shown here is derived from an EMBL/GenBank/DDBJ whole genome shotgun (WGS) entry which is preliminary data.</text>
</comment>
<accession>A0A9N9P7I3</accession>
<dbReference type="AlphaFoldDB" id="A0A9N9P7I3"/>
<organism evidence="1 2">
    <name type="scientific">Cetraspora pellucida</name>
    <dbReference type="NCBI Taxonomy" id="1433469"/>
    <lineage>
        <taxon>Eukaryota</taxon>
        <taxon>Fungi</taxon>
        <taxon>Fungi incertae sedis</taxon>
        <taxon>Mucoromycota</taxon>
        <taxon>Glomeromycotina</taxon>
        <taxon>Glomeromycetes</taxon>
        <taxon>Diversisporales</taxon>
        <taxon>Gigasporaceae</taxon>
        <taxon>Cetraspora</taxon>
    </lineage>
</organism>
<keyword evidence="2" id="KW-1185">Reference proteome</keyword>
<name>A0A9N9P7I3_9GLOM</name>
<gene>
    <name evidence="1" type="ORF">CPELLU_LOCUS17430</name>
</gene>
<dbReference type="Proteomes" id="UP000789759">
    <property type="component" value="Unassembled WGS sequence"/>
</dbReference>